<dbReference type="PROSITE" id="PS50293">
    <property type="entry name" value="TPR_REGION"/>
    <property type="match status" value="1"/>
</dbReference>
<evidence type="ECO:0000256" key="2">
    <source>
        <dbReference type="SAM" id="Phobius"/>
    </source>
</evidence>
<dbReference type="PROSITE" id="PS50005">
    <property type="entry name" value="TPR"/>
    <property type="match status" value="1"/>
</dbReference>
<dbReference type="InterPro" id="IPR019734">
    <property type="entry name" value="TPR_rpt"/>
</dbReference>
<dbReference type="EMBL" id="JBHLTS010000068">
    <property type="protein sequence ID" value="MFC0516867.1"/>
    <property type="molecule type" value="Genomic_DNA"/>
</dbReference>
<keyword evidence="2" id="KW-0812">Transmembrane</keyword>
<organism evidence="5 6">
    <name type="scientific">Mucilaginibacter angelicae</name>
    <dbReference type="NCBI Taxonomy" id="869718"/>
    <lineage>
        <taxon>Bacteria</taxon>
        <taxon>Pseudomonadati</taxon>
        <taxon>Bacteroidota</taxon>
        <taxon>Sphingobacteriia</taxon>
        <taxon>Sphingobacteriales</taxon>
        <taxon>Sphingobacteriaceae</taxon>
        <taxon>Mucilaginibacter</taxon>
    </lineage>
</organism>
<feature type="transmembrane region" description="Helical" evidence="2">
    <location>
        <begin position="124"/>
        <end position="150"/>
    </location>
</feature>
<comment type="caution">
    <text evidence="5">The sequence shown here is derived from an EMBL/GenBank/DDBJ whole genome shotgun (WGS) entry which is preliminary data.</text>
</comment>
<feature type="repeat" description="TPR" evidence="1">
    <location>
        <begin position="58"/>
        <end position="91"/>
    </location>
</feature>
<feature type="signal peptide" evidence="3">
    <location>
        <begin position="1"/>
        <end position="20"/>
    </location>
</feature>
<dbReference type="InterPro" id="IPR011990">
    <property type="entry name" value="TPR-like_helical_dom_sf"/>
</dbReference>
<evidence type="ECO:0000259" key="4">
    <source>
        <dbReference type="PROSITE" id="PS51781"/>
    </source>
</evidence>
<dbReference type="InterPro" id="IPR003646">
    <property type="entry name" value="SH3-like_bac-type"/>
</dbReference>
<keyword evidence="6" id="KW-1185">Reference proteome</keyword>
<evidence type="ECO:0000313" key="6">
    <source>
        <dbReference type="Proteomes" id="UP001589828"/>
    </source>
</evidence>
<keyword evidence="2" id="KW-0472">Membrane</keyword>
<name>A0ABV6LBL0_9SPHI</name>
<dbReference type="RefSeq" id="WP_377024634.1">
    <property type="nucleotide sequence ID" value="NZ_JBHLTS010000068.1"/>
</dbReference>
<accession>A0ABV6LBL0</accession>
<dbReference type="SMART" id="SM00028">
    <property type="entry name" value="TPR"/>
    <property type="match status" value="2"/>
</dbReference>
<dbReference type="PROSITE" id="PS51781">
    <property type="entry name" value="SH3B"/>
    <property type="match status" value="1"/>
</dbReference>
<sequence>MMKRIIYLLLIIVMPMYALANDDANILLKKGNDQYAKGQYKEAITTYQKIVDDGHQSALVYYNLGNAYFKNEDVTSALLYYEKAHKLSPGDDDINFNIQFANQKTADKVDAGTEFFITKWWHSFILRFSLTSLAVMTILFIIAGSGLLIAYRFTNSVGIKKASFYTALVFLLFGFASMFAASRQEQYFDAHHGAIIFSTSVNVKSAPTPNAKNLFLIHDGTKVQILDNNNGWMKVRLASGNEGWINASDAKEI</sequence>
<protein>
    <submittedName>
        <fullName evidence="5">Tetratricopeptide repeat protein</fullName>
    </submittedName>
</protein>
<evidence type="ECO:0000256" key="1">
    <source>
        <dbReference type="PROSITE-ProRule" id="PRU00339"/>
    </source>
</evidence>
<evidence type="ECO:0000313" key="5">
    <source>
        <dbReference type="EMBL" id="MFC0516867.1"/>
    </source>
</evidence>
<dbReference type="Gene3D" id="2.30.30.40">
    <property type="entry name" value="SH3 Domains"/>
    <property type="match status" value="1"/>
</dbReference>
<feature type="chain" id="PRO_5047223924" evidence="3">
    <location>
        <begin position="21"/>
        <end position="253"/>
    </location>
</feature>
<feature type="domain" description="SH3b" evidence="4">
    <location>
        <begin position="191"/>
        <end position="253"/>
    </location>
</feature>
<proteinExistence type="predicted"/>
<dbReference type="SMART" id="SM00287">
    <property type="entry name" value="SH3b"/>
    <property type="match status" value="1"/>
</dbReference>
<dbReference type="Gene3D" id="1.25.40.10">
    <property type="entry name" value="Tetratricopeptide repeat domain"/>
    <property type="match status" value="1"/>
</dbReference>
<keyword evidence="1" id="KW-0802">TPR repeat</keyword>
<reference evidence="5 6" key="1">
    <citation type="submission" date="2024-09" db="EMBL/GenBank/DDBJ databases">
        <authorList>
            <person name="Sun Q."/>
            <person name="Mori K."/>
        </authorList>
    </citation>
    <scope>NUCLEOTIDE SEQUENCE [LARGE SCALE GENOMIC DNA]</scope>
    <source>
        <strain evidence="5 6">NCAIM B.02415</strain>
    </source>
</reference>
<dbReference type="Proteomes" id="UP001589828">
    <property type="component" value="Unassembled WGS sequence"/>
</dbReference>
<dbReference type="SUPFAM" id="SSF48452">
    <property type="entry name" value="TPR-like"/>
    <property type="match status" value="1"/>
</dbReference>
<feature type="transmembrane region" description="Helical" evidence="2">
    <location>
        <begin position="162"/>
        <end position="181"/>
    </location>
</feature>
<keyword evidence="3" id="KW-0732">Signal</keyword>
<gene>
    <name evidence="5" type="ORF">ACFFGT_21850</name>
</gene>
<dbReference type="Pfam" id="PF13414">
    <property type="entry name" value="TPR_11"/>
    <property type="match status" value="1"/>
</dbReference>
<evidence type="ECO:0000256" key="3">
    <source>
        <dbReference type="SAM" id="SignalP"/>
    </source>
</evidence>
<dbReference type="Pfam" id="PF08239">
    <property type="entry name" value="SH3_3"/>
    <property type="match status" value="1"/>
</dbReference>
<keyword evidence="2" id="KW-1133">Transmembrane helix</keyword>